<dbReference type="AlphaFoldDB" id="A0A940DJ36"/>
<dbReference type="Proteomes" id="UP000712007">
    <property type="component" value="Unassembled WGS sequence"/>
</dbReference>
<protein>
    <submittedName>
        <fullName evidence="1">Uncharacterized protein</fullName>
    </submittedName>
</protein>
<accession>A0A940DJ36</accession>
<gene>
    <name evidence="1" type="ORF">IAC51_02900</name>
</gene>
<sequence>MANRRRLKKEIKQTAVILADECLIYYHFLKSIDEATFDTIIDKIIRTKEEFISRINHPEGTKNHGRTRKYYKTLIEEFSNAVSGIMGELAEKCPKN</sequence>
<evidence type="ECO:0000313" key="1">
    <source>
        <dbReference type="EMBL" id="MBO8439578.1"/>
    </source>
</evidence>
<proteinExistence type="predicted"/>
<organism evidence="1 2">
    <name type="scientific">Candidatus Aphodosoma intestinipullorum</name>
    <dbReference type="NCBI Taxonomy" id="2840674"/>
    <lineage>
        <taxon>Bacteria</taxon>
        <taxon>Pseudomonadati</taxon>
        <taxon>Bacteroidota</taxon>
        <taxon>Bacteroidia</taxon>
        <taxon>Bacteroidales</taxon>
        <taxon>Candidatus Aphodosoma</taxon>
    </lineage>
</organism>
<dbReference type="EMBL" id="JADIMV010000050">
    <property type="protein sequence ID" value="MBO8439578.1"/>
    <property type="molecule type" value="Genomic_DNA"/>
</dbReference>
<comment type="caution">
    <text evidence="1">The sequence shown here is derived from an EMBL/GenBank/DDBJ whole genome shotgun (WGS) entry which is preliminary data.</text>
</comment>
<evidence type="ECO:0000313" key="2">
    <source>
        <dbReference type="Proteomes" id="UP000712007"/>
    </source>
</evidence>
<reference evidence="1" key="2">
    <citation type="journal article" date="2021" name="PeerJ">
        <title>Extensive microbial diversity within the chicken gut microbiome revealed by metagenomics and culture.</title>
        <authorList>
            <person name="Gilroy R."/>
            <person name="Ravi A."/>
            <person name="Getino M."/>
            <person name="Pursley I."/>
            <person name="Horton D.L."/>
            <person name="Alikhan N.F."/>
            <person name="Baker D."/>
            <person name="Gharbi K."/>
            <person name="Hall N."/>
            <person name="Watson M."/>
            <person name="Adriaenssens E.M."/>
            <person name="Foster-Nyarko E."/>
            <person name="Jarju S."/>
            <person name="Secka A."/>
            <person name="Antonio M."/>
            <person name="Oren A."/>
            <person name="Chaudhuri R.R."/>
            <person name="La Ragione R."/>
            <person name="Hildebrand F."/>
            <person name="Pallen M.J."/>
        </authorList>
    </citation>
    <scope>NUCLEOTIDE SEQUENCE</scope>
    <source>
        <strain evidence="1">3924</strain>
    </source>
</reference>
<name>A0A940DJ36_9BACT</name>
<reference evidence="1" key="1">
    <citation type="submission" date="2020-10" db="EMBL/GenBank/DDBJ databases">
        <authorList>
            <person name="Gilroy R."/>
        </authorList>
    </citation>
    <scope>NUCLEOTIDE SEQUENCE</scope>
    <source>
        <strain evidence="1">3924</strain>
    </source>
</reference>